<organism evidence="1 2">
    <name type="scientific">Mucilaginibacter gossypii</name>
    <dbReference type="NCBI Taxonomy" id="551996"/>
    <lineage>
        <taxon>Bacteria</taxon>
        <taxon>Pseudomonadati</taxon>
        <taxon>Bacteroidota</taxon>
        <taxon>Sphingobacteriia</taxon>
        <taxon>Sphingobacteriales</taxon>
        <taxon>Sphingobacteriaceae</taxon>
        <taxon>Mucilaginibacter</taxon>
    </lineage>
</organism>
<reference evidence="2" key="1">
    <citation type="submission" date="2016-10" db="EMBL/GenBank/DDBJ databases">
        <authorList>
            <person name="Varghese N."/>
            <person name="Submissions S."/>
        </authorList>
    </citation>
    <scope>NUCLEOTIDE SEQUENCE [LARGE SCALE GENOMIC DNA]</scope>
    <source>
        <strain evidence="2">Gh-67</strain>
    </source>
</reference>
<dbReference type="AlphaFoldDB" id="A0A1G8FQA7"/>
<gene>
    <name evidence="1" type="ORF">SAMN05192573_11330</name>
</gene>
<protein>
    <recommendedName>
        <fullName evidence="3">Tetratricopeptide repeat protein</fullName>
    </recommendedName>
</protein>
<dbReference type="Proteomes" id="UP000199705">
    <property type="component" value="Unassembled WGS sequence"/>
</dbReference>
<evidence type="ECO:0008006" key="3">
    <source>
        <dbReference type="Google" id="ProtNLM"/>
    </source>
</evidence>
<sequence>MGLAACSVNYEITVPVNYAPKLELGHNETKVVVVNRFTVDSVANKNKRKRAVLKGGAYSAIAMAAKQLDMLPRIQTTVLADSVNLIADTTPIKTLAEKCNANYVLTLDSLSADIPVELVDTMEVYTTVVNTRFTLYESNGKYFKILRGKAKDFHSESRYYGIIAALLVHPTVKGNGAAISQSAGNAAIDAIKDYLPSTLTNQRQLYADNDSLKVAINHMIAKRYNEAFKILNPIIDGPDLKLASHAAYNLAVLYEAQGDIEEALKAAKLSNEKQQNVKATAIIPDLEKE</sequence>
<dbReference type="EMBL" id="FNCG01000013">
    <property type="protein sequence ID" value="SDH84368.1"/>
    <property type="molecule type" value="Genomic_DNA"/>
</dbReference>
<evidence type="ECO:0000313" key="1">
    <source>
        <dbReference type="EMBL" id="SDH84368.1"/>
    </source>
</evidence>
<evidence type="ECO:0000313" key="2">
    <source>
        <dbReference type="Proteomes" id="UP000199705"/>
    </source>
</evidence>
<dbReference type="STRING" id="551996.SAMN05192573_11330"/>
<proteinExistence type="predicted"/>
<dbReference type="InterPro" id="IPR045921">
    <property type="entry name" value="DUF6340"/>
</dbReference>
<dbReference type="Pfam" id="PF19867">
    <property type="entry name" value="DUF6340"/>
    <property type="match status" value="1"/>
</dbReference>
<name>A0A1G8FQA7_9SPHI</name>
<accession>A0A1G8FQA7</accession>
<keyword evidence="2" id="KW-1185">Reference proteome</keyword>